<feature type="domain" description="Acyl-CoA dehydrogenase/oxidase N-terminal" evidence="7">
    <location>
        <begin position="15"/>
        <end position="127"/>
    </location>
</feature>
<keyword evidence="3 4" id="KW-0560">Oxidoreductase</keyword>
<dbReference type="InterPro" id="IPR046373">
    <property type="entry name" value="Acyl-CoA_Oxase/DH_mid-dom_sf"/>
</dbReference>
<feature type="domain" description="Acyl-CoA oxidase/dehydrogenase middle" evidence="6">
    <location>
        <begin position="131"/>
        <end position="226"/>
    </location>
</feature>
<dbReference type="AlphaFoldDB" id="A0A5C8PK86"/>
<evidence type="ECO:0000256" key="4">
    <source>
        <dbReference type="RuleBase" id="RU362125"/>
    </source>
</evidence>
<dbReference type="Proteomes" id="UP000321638">
    <property type="component" value="Unassembled WGS sequence"/>
</dbReference>
<protein>
    <submittedName>
        <fullName evidence="8">Acyl-CoA dehydrogenase</fullName>
    </submittedName>
</protein>
<evidence type="ECO:0000256" key="1">
    <source>
        <dbReference type="ARBA" id="ARBA00001974"/>
    </source>
</evidence>
<evidence type="ECO:0000259" key="7">
    <source>
        <dbReference type="Pfam" id="PF02771"/>
    </source>
</evidence>
<comment type="cofactor">
    <cofactor evidence="1 4">
        <name>FAD</name>
        <dbReference type="ChEBI" id="CHEBI:57692"/>
    </cofactor>
</comment>
<sequence>MTAPALEFPPFRLPPDTEALRTEIRAFLKQTLPTITGGDRFKSWNSRSPEFSKKLGAKGWIGITWPRQYGGGEKSFLHRYVVTEELLANNAPAGSHWVADRQSGPGILRFGSEEMKRSILPRIVKGECYFAIGMSEPDSGSDLASVRTRADKVDGGWLVNGTKIWTSGAHRSHYAITLLRTSGTREDKHRGLSQLVIDLSLPGITIRPIINLNGKHDWNEVVFRDCLVPDSMMLGNEGDGWMQVTSELAHERSGPERFLTNVHVLKELVKLVGRQPGRHAQEVVGKLAARLWSLRQMSLSVAGMLENGKSPVTEGAVTKDLGTHFQQDLPEVARVLAESDAADADDIADFLDMCQMATLAAPAYSIQGGTTQILRGIIARGLGLR</sequence>
<dbReference type="InterPro" id="IPR009075">
    <property type="entry name" value="AcylCo_DH/oxidase_C"/>
</dbReference>
<gene>
    <name evidence="8" type="ORF">FHP25_17515</name>
</gene>
<dbReference type="GO" id="GO:0003995">
    <property type="term" value="F:acyl-CoA dehydrogenase activity"/>
    <property type="evidence" value="ECO:0007669"/>
    <property type="project" value="InterPro"/>
</dbReference>
<dbReference type="SUPFAM" id="SSF56645">
    <property type="entry name" value="Acyl-CoA dehydrogenase NM domain-like"/>
    <property type="match status" value="1"/>
</dbReference>
<dbReference type="InterPro" id="IPR006091">
    <property type="entry name" value="Acyl-CoA_Oxase/DH_mid-dom"/>
</dbReference>
<accession>A0A5C8PK86</accession>
<dbReference type="PANTHER" id="PTHR43292">
    <property type="entry name" value="ACYL-COA DEHYDROGENASE"/>
    <property type="match status" value="1"/>
</dbReference>
<keyword evidence="2 4" id="KW-0285">Flavoprotein</keyword>
<dbReference type="OrthoDB" id="5510711at2"/>
<dbReference type="PANTHER" id="PTHR43292:SF4">
    <property type="entry name" value="ACYL-COA DEHYDROGENASE FADE34"/>
    <property type="match status" value="1"/>
</dbReference>
<evidence type="ECO:0000259" key="6">
    <source>
        <dbReference type="Pfam" id="PF02770"/>
    </source>
</evidence>
<dbReference type="InterPro" id="IPR037069">
    <property type="entry name" value="AcylCoA_DH/ox_N_sf"/>
</dbReference>
<dbReference type="GO" id="GO:0050660">
    <property type="term" value="F:flavin adenine dinucleotide binding"/>
    <property type="evidence" value="ECO:0007669"/>
    <property type="project" value="InterPro"/>
</dbReference>
<dbReference type="InterPro" id="IPR006089">
    <property type="entry name" value="Acyl-CoA_DH_CS"/>
</dbReference>
<keyword evidence="4" id="KW-0274">FAD</keyword>
<dbReference type="GO" id="GO:0005886">
    <property type="term" value="C:plasma membrane"/>
    <property type="evidence" value="ECO:0007669"/>
    <property type="project" value="TreeGrafter"/>
</dbReference>
<evidence type="ECO:0000313" key="8">
    <source>
        <dbReference type="EMBL" id="TXL74286.1"/>
    </source>
</evidence>
<reference evidence="8 9" key="1">
    <citation type="submission" date="2019-06" db="EMBL/GenBank/DDBJ databases">
        <title>New taxonomy in bacterial strain CC-CFT640, isolated from vineyard.</title>
        <authorList>
            <person name="Lin S.-Y."/>
            <person name="Tsai C.-F."/>
            <person name="Young C.-C."/>
        </authorList>
    </citation>
    <scope>NUCLEOTIDE SEQUENCE [LARGE SCALE GENOMIC DNA]</scope>
    <source>
        <strain evidence="8 9">CC-CFT640</strain>
    </source>
</reference>
<evidence type="ECO:0000259" key="5">
    <source>
        <dbReference type="Pfam" id="PF00441"/>
    </source>
</evidence>
<dbReference type="Pfam" id="PF02771">
    <property type="entry name" value="Acyl-CoA_dh_N"/>
    <property type="match status" value="1"/>
</dbReference>
<keyword evidence="9" id="KW-1185">Reference proteome</keyword>
<dbReference type="InterPro" id="IPR052161">
    <property type="entry name" value="Mycobact_Acyl-CoA_DH"/>
</dbReference>
<feature type="domain" description="Acyl-CoA dehydrogenase/oxidase C-terminal" evidence="5">
    <location>
        <begin position="279"/>
        <end position="382"/>
    </location>
</feature>
<dbReference type="Gene3D" id="2.40.110.10">
    <property type="entry name" value="Butyryl-CoA Dehydrogenase, subunit A, domain 2"/>
    <property type="match status" value="1"/>
</dbReference>
<dbReference type="Gene3D" id="1.10.540.10">
    <property type="entry name" value="Acyl-CoA dehydrogenase/oxidase, N-terminal domain"/>
    <property type="match status" value="1"/>
</dbReference>
<comment type="caution">
    <text evidence="8">The sequence shown here is derived from an EMBL/GenBank/DDBJ whole genome shotgun (WGS) entry which is preliminary data.</text>
</comment>
<comment type="similarity">
    <text evidence="4">Belongs to the acyl-CoA dehydrogenase family.</text>
</comment>
<dbReference type="InterPro" id="IPR013786">
    <property type="entry name" value="AcylCoA_DH/ox_N"/>
</dbReference>
<dbReference type="Gene3D" id="1.20.140.10">
    <property type="entry name" value="Butyryl-CoA Dehydrogenase, subunit A, domain 3"/>
    <property type="match status" value="1"/>
</dbReference>
<evidence type="ECO:0000313" key="9">
    <source>
        <dbReference type="Proteomes" id="UP000321638"/>
    </source>
</evidence>
<dbReference type="Pfam" id="PF00441">
    <property type="entry name" value="Acyl-CoA_dh_1"/>
    <property type="match status" value="1"/>
</dbReference>
<dbReference type="EMBL" id="VDUZ01000019">
    <property type="protein sequence ID" value="TXL74286.1"/>
    <property type="molecule type" value="Genomic_DNA"/>
</dbReference>
<dbReference type="PROSITE" id="PS00072">
    <property type="entry name" value="ACYL_COA_DH_1"/>
    <property type="match status" value="1"/>
</dbReference>
<dbReference type="InterPro" id="IPR009100">
    <property type="entry name" value="AcylCoA_DH/oxidase_NM_dom_sf"/>
</dbReference>
<evidence type="ECO:0000256" key="3">
    <source>
        <dbReference type="ARBA" id="ARBA00023002"/>
    </source>
</evidence>
<proteinExistence type="inferred from homology"/>
<organism evidence="8 9">
    <name type="scientific">Vineibacter terrae</name>
    <dbReference type="NCBI Taxonomy" id="2586908"/>
    <lineage>
        <taxon>Bacteria</taxon>
        <taxon>Pseudomonadati</taxon>
        <taxon>Pseudomonadota</taxon>
        <taxon>Alphaproteobacteria</taxon>
        <taxon>Hyphomicrobiales</taxon>
        <taxon>Vineibacter</taxon>
    </lineage>
</organism>
<dbReference type="RefSeq" id="WP_147848249.1">
    <property type="nucleotide sequence ID" value="NZ_VDUZ01000019.1"/>
</dbReference>
<name>A0A5C8PK86_9HYPH</name>
<evidence type="ECO:0000256" key="2">
    <source>
        <dbReference type="ARBA" id="ARBA00022630"/>
    </source>
</evidence>
<dbReference type="Pfam" id="PF02770">
    <property type="entry name" value="Acyl-CoA_dh_M"/>
    <property type="match status" value="1"/>
</dbReference>